<sequence>MDSLKTAMFSDIVNTAQNLSRSPTPSSSPRKMTGSSPFSKLSPFKEKIPQDLKHALNLLRIRNLDGLEKQFLEHDAFLKPWCDFRDDFLLLHDDDEPTSRAKNIKRTELLWYYTRFDEGSRRITPIDDDTSYVSDLHEADQDAIDQRVAVKRVVDQGAIDKSNWQSADYEKFLYAWLLQSFCVGKQWNRFGFKYFECKNVCTAWEEVFIPIVRAVANDYSVKGRNNYGRLAKFIEKTEREKYRNRMAWPECNVENPWMEQGPKIKPPKKPKKEEVDVVPYGMFGFGPAPPRKHQDKKTKLDPEGKEESRKRGVEGLDDRVSSRDLQRKRRLEREEVKKEFENDDRELRAAFPGFLGQLIEKPKTDLPAWITRQKTILERRKALKGLEESSGNSFGDRVLRAISRDRSSTGSSSPSKRSLSLSGPSSLPKPIPCNTTYSISPSRVVAAGTATSPGREPSDGVDPSNSHTRRATNDSIASDKMAGSDVNRARKDSDGLYNSIRGSNPFTEDINSVLGKYDEYEQDFIKLPVPPMKIPRTTRSESPTRQHEYEDYQKYMVADLVGSQSDSGPHKDLQLSSTGKTLALEEIEDSGRATVSVDPWNSGKAPITGDTERTGLPLAMDGVKGIPVTRIPSPTGAVPHRVEQGGMSRAIIPTLGHITSEGEAIALGGLVRSVSDRSFQSFQSARAVEAAPKSRIPGPVGSRLYGSKELTTPGEWHGSSKAPQTRIPGPAYSREDNYTFSRVEGEPATVQPPSHPQTIPTRLVPSIPLPPPIPAKNPARYASDTDIRDATSSIVSSRFPRSTSKPPILSISPSTLGARIISKENIRSALSQISRENSAESLLEFREDLDPPLMSPKTVQAFAGIGGRGINTGEQIPDGGLETFNTHMFPRNGGAPRGSESSSGSAEKRYARVGTYEMDVFKRKERIEE</sequence>
<reference evidence="3" key="1">
    <citation type="journal article" date="2020" name="Stud. Mycol.">
        <title>101 Dothideomycetes genomes: A test case for predicting lifestyles and emergence of pathogens.</title>
        <authorList>
            <person name="Haridas S."/>
            <person name="Albert R."/>
            <person name="Binder M."/>
            <person name="Bloem J."/>
            <person name="LaButti K."/>
            <person name="Salamov A."/>
            <person name="Andreopoulos B."/>
            <person name="Baker S."/>
            <person name="Barry K."/>
            <person name="Bills G."/>
            <person name="Bluhm B."/>
            <person name="Cannon C."/>
            <person name="Castanera R."/>
            <person name="Culley D."/>
            <person name="Daum C."/>
            <person name="Ezra D."/>
            <person name="Gonzalez J."/>
            <person name="Henrissat B."/>
            <person name="Kuo A."/>
            <person name="Liang C."/>
            <person name="Lipzen A."/>
            <person name="Lutzoni F."/>
            <person name="Magnuson J."/>
            <person name="Mondo S."/>
            <person name="Nolan M."/>
            <person name="Ohm R."/>
            <person name="Pangilinan J."/>
            <person name="Park H.-J."/>
            <person name="Ramirez L."/>
            <person name="Alfaro M."/>
            <person name="Sun H."/>
            <person name="Tritt A."/>
            <person name="Yoshinaga Y."/>
            <person name="Zwiers L.-H."/>
            <person name="Turgeon B."/>
            <person name="Goodwin S."/>
            <person name="Spatafora J."/>
            <person name="Crous P."/>
            <person name="Grigoriev I."/>
        </authorList>
    </citation>
    <scope>NUCLEOTIDE SEQUENCE [LARGE SCALE GENOMIC DNA]</scope>
    <source>
        <strain evidence="3">CBS 304.66</strain>
    </source>
</reference>
<keyword evidence="3" id="KW-1185">Reference proteome</keyword>
<organism evidence="2 3">
    <name type="scientific">Lojkania enalia</name>
    <dbReference type="NCBI Taxonomy" id="147567"/>
    <lineage>
        <taxon>Eukaryota</taxon>
        <taxon>Fungi</taxon>
        <taxon>Dikarya</taxon>
        <taxon>Ascomycota</taxon>
        <taxon>Pezizomycotina</taxon>
        <taxon>Dothideomycetes</taxon>
        <taxon>Pleosporomycetidae</taxon>
        <taxon>Pleosporales</taxon>
        <taxon>Pleosporales incertae sedis</taxon>
        <taxon>Lojkania</taxon>
    </lineage>
</organism>
<protein>
    <submittedName>
        <fullName evidence="2">Uncharacterized protein</fullName>
    </submittedName>
</protein>
<feature type="compositionally biased region" description="Polar residues" evidence="1">
    <location>
        <begin position="500"/>
        <end position="510"/>
    </location>
</feature>
<feature type="region of interest" description="Disordered" evidence="1">
    <location>
        <begin position="887"/>
        <end position="910"/>
    </location>
</feature>
<feature type="compositionally biased region" description="Basic and acidic residues" evidence="1">
    <location>
        <begin position="297"/>
        <end position="328"/>
    </location>
</feature>
<dbReference type="AlphaFoldDB" id="A0A9P4K759"/>
<feature type="compositionally biased region" description="Low complexity" evidence="1">
    <location>
        <begin position="408"/>
        <end position="428"/>
    </location>
</feature>
<proteinExistence type="predicted"/>
<evidence type="ECO:0000313" key="3">
    <source>
        <dbReference type="Proteomes" id="UP000800093"/>
    </source>
</evidence>
<comment type="caution">
    <text evidence="2">The sequence shown here is derived from an EMBL/GenBank/DDBJ whole genome shotgun (WGS) entry which is preliminary data.</text>
</comment>
<feature type="compositionally biased region" description="Low complexity" evidence="1">
    <location>
        <begin position="20"/>
        <end position="30"/>
    </location>
</feature>
<evidence type="ECO:0000256" key="1">
    <source>
        <dbReference type="SAM" id="MobiDB-lite"/>
    </source>
</evidence>
<feature type="region of interest" description="Disordered" evidence="1">
    <location>
        <begin position="15"/>
        <end position="40"/>
    </location>
</feature>
<dbReference type="Proteomes" id="UP000800093">
    <property type="component" value="Unassembled WGS sequence"/>
</dbReference>
<feature type="region of interest" description="Disordered" evidence="1">
    <location>
        <begin position="685"/>
        <end position="735"/>
    </location>
</feature>
<gene>
    <name evidence="2" type="ORF">CC78DRAFT_581609</name>
</gene>
<feature type="compositionally biased region" description="Basic and acidic residues" evidence="1">
    <location>
        <begin position="397"/>
        <end position="407"/>
    </location>
</feature>
<accession>A0A9P4K759</accession>
<name>A0A9P4K759_9PLEO</name>
<feature type="region of interest" description="Disordered" evidence="1">
    <location>
        <begin position="593"/>
        <end position="616"/>
    </location>
</feature>
<dbReference type="OrthoDB" id="3799259at2759"/>
<evidence type="ECO:0000313" key="2">
    <source>
        <dbReference type="EMBL" id="KAF2263326.1"/>
    </source>
</evidence>
<dbReference type="EMBL" id="ML986627">
    <property type="protein sequence ID" value="KAF2263326.1"/>
    <property type="molecule type" value="Genomic_DNA"/>
</dbReference>
<feature type="region of interest" description="Disordered" evidence="1">
    <location>
        <begin position="383"/>
        <end position="510"/>
    </location>
</feature>
<feature type="region of interest" description="Disordered" evidence="1">
    <location>
        <begin position="283"/>
        <end position="328"/>
    </location>
</feature>